<feature type="domain" description="ABC transporter" evidence="6">
    <location>
        <begin position="260"/>
        <end position="562"/>
    </location>
</feature>
<dbReference type="EMBL" id="JADOUF010000001">
    <property type="protein sequence ID" value="MBG6135738.1"/>
    <property type="molecule type" value="Genomic_DNA"/>
</dbReference>
<evidence type="ECO:0000256" key="3">
    <source>
        <dbReference type="ARBA" id="ARBA00022989"/>
    </source>
</evidence>
<feature type="transmembrane region" description="Helical" evidence="5">
    <location>
        <begin position="254"/>
        <end position="275"/>
    </location>
</feature>
<dbReference type="PANTHER" id="PTHR43394:SF1">
    <property type="entry name" value="ATP-BINDING CASSETTE SUB-FAMILY B MEMBER 10, MITOCHONDRIAL"/>
    <property type="match status" value="1"/>
</dbReference>
<organism evidence="8 9">
    <name type="scientific">Longispora fulva</name>
    <dbReference type="NCBI Taxonomy" id="619741"/>
    <lineage>
        <taxon>Bacteria</taxon>
        <taxon>Bacillati</taxon>
        <taxon>Actinomycetota</taxon>
        <taxon>Actinomycetes</taxon>
        <taxon>Micromonosporales</taxon>
        <taxon>Micromonosporaceae</taxon>
        <taxon>Longispora</taxon>
    </lineage>
</organism>
<keyword evidence="9" id="KW-1185">Reference proteome</keyword>
<evidence type="ECO:0000259" key="7">
    <source>
        <dbReference type="PROSITE" id="PS50929"/>
    </source>
</evidence>
<comment type="subcellular location">
    <subcellularLocation>
        <location evidence="1">Cell membrane</location>
        <topology evidence="1">Multi-pass membrane protein</topology>
    </subcellularLocation>
</comment>
<dbReference type="SUPFAM" id="SSF90123">
    <property type="entry name" value="ABC transporter transmembrane region"/>
    <property type="match status" value="1"/>
</dbReference>
<proteinExistence type="predicted"/>
<accession>A0A8J7G8N6</accession>
<evidence type="ECO:0000259" key="6">
    <source>
        <dbReference type="PROSITE" id="PS50893"/>
    </source>
</evidence>
<name>A0A8J7G8N6_9ACTN</name>
<dbReference type="InterPro" id="IPR017871">
    <property type="entry name" value="ABC_transporter-like_CS"/>
</dbReference>
<dbReference type="InterPro" id="IPR027417">
    <property type="entry name" value="P-loop_NTPase"/>
</dbReference>
<protein>
    <submittedName>
        <fullName evidence="8">ABC-type multidrug transport system fused ATPase/permease subunit</fullName>
    </submittedName>
</protein>
<dbReference type="PROSITE" id="PS50929">
    <property type="entry name" value="ABC_TM1F"/>
    <property type="match status" value="1"/>
</dbReference>
<comment type="caution">
    <text evidence="8">The sequence shown here is derived from an EMBL/GenBank/DDBJ whole genome shotgun (WGS) entry which is preliminary data.</text>
</comment>
<dbReference type="InterPro" id="IPR039421">
    <property type="entry name" value="Type_1_exporter"/>
</dbReference>
<dbReference type="Gene3D" id="3.40.50.300">
    <property type="entry name" value="P-loop containing nucleotide triphosphate hydrolases"/>
    <property type="match status" value="1"/>
</dbReference>
<keyword evidence="2 5" id="KW-0812">Transmembrane</keyword>
<gene>
    <name evidence="8" type="ORF">IW245_001932</name>
</gene>
<dbReference type="Pfam" id="PF00005">
    <property type="entry name" value="ABC_tran"/>
    <property type="match status" value="1"/>
</dbReference>
<dbReference type="InterPro" id="IPR036640">
    <property type="entry name" value="ABC1_TM_sf"/>
</dbReference>
<keyword evidence="4 5" id="KW-0472">Membrane</keyword>
<keyword evidence="3 5" id="KW-1133">Transmembrane helix</keyword>
<feature type="domain" description="ABC transmembrane type-1" evidence="7">
    <location>
        <begin position="35"/>
        <end position="314"/>
    </location>
</feature>
<feature type="transmembrane region" description="Helical" evidence="5">
    <location>
        <begin position="69"/>
        <end position="89"/>
    </location>
</feature>
<dbReference type="GO" id="GO:0005886">
    <property type="term" value="C:plasma membrane"/>
    <property type="evidence" value="ECO:0007669"/>
    <property type="project" value="UniProtKB-SubCell"/>
</dbReference>
<dbReference type="Pfam" id="PF00664">
    <property type="entry name" value="ABC_membrane"/>
    <property type="match status" value="1"/>
</dbReference>
<evidence type="ECO:0000313" key="8">
    <source>
        <dbReference type="EMBL" id="MBG6135738.1"/>
    </source>
</evidence>
<dbReference type="Proteomes" id="UP000622552">
    <property type="component" value="Unassembled WGS sequence"/>
</dbReference>
<dbReference type="GO" id="GO:0015421">
    <property type="term" value="F:ABC-type oligopeptide transporter activity"/>
    <property type="evidence" value="ECO:0007669"/>
    <property type="project" value="TreeGrafter"/>
</dbReference>
<feature type="transmembrane region" description="Helical" evidence="5">
    <location>
        <begin position="32"/>
        <end position="49"/>
    </location>
</feature>
<evidence type="ECO:0000313" key="9">
    <source>
        <dbReference type="Proteomes" id="UP000622552"/>
    </source>
</evidence>
<dbReference type="Gene3D" id="1.20.1560.10">
    <property type="entry name" value="ABC transporter type 1, transmembrane domain"/>
    <property type="match status" value="1"/>
</dbReference>
<dbReference type="GO" id="GO:0016887">
    <property type="term" value="F:ATP hydrolysis activity"/>
    <property type="evidence" value="ECO:0007669"/>
    <property type="project" value="InterPro"/>
</dbReference>
<evidence type="ECO:0000256" key="2">
    <source>
        <dbReference type="ARBA" id="ARBA00022692"/>
    </source>
</evidence>
<dbReference type="SUPFAM" id="SSF52540">
    <property type="entry name" value="P-loop containing nucleoside triphosphate hydrolases"/>
    <property type="match status" value="1"/>
</dbReference>
<evidence type="ECO:0000256" key="5">
    <source>
        <dbReference type="SAM" id="Phobius"/>
    </source>
</evidence>
<dbReference type="InterPro" id="IPR003439">
    <property type="entry name" value="ABC_transporter-like_ATP-bd"/>
</dbReference>
<sequence>MPIIPRPDPGTPDARGPVRYLWWLVKSQPVRVLRGTFFGTAWMVGLTIPPYCVSRAVDEGLRPGDMGKVLLWSAAIIAAGCLNAVLGMMRHRTMTFIRLDASYRTVQVVIRRATALGAALPRRLSTGEIIAIGGSDISHIAHVLTFVGPGVGAIVALMVVAGLLWPVSPVLTIVVLAGVPAVAVGMTPLMRRLQSVESEYRRQQGALTALAGDLVGGLRVLSGIGGKDLFGERYRERSTRLRAEGYRVGAVSSWIQSLGVGLPSMFLALIAWLAARLAATGEISVGDMVAVYGYVAVLIMPVYFLIETAYDFTRGVVAARRVTTLLSLSPDVTDTATVPAPPAPAELHDPATGLTVPVGTFLAVAATEAGAAIALADRLSRHVDSEVTWGGRALSGMPLDEVRRRVLVADNESYLFAGSVRDVITPPGTGGEALVAALHTAAAEDVVEALPEGLDAPLPNQARTLSGGQRQRLRLARALLTDPEVLILVEPTSAVDAHTESVIARRLREARRGRTTVVISASPLIHDVADLVAHLDGGRAVTGEHHQMLAGHPGYRALVTRDSDDHEPERSVR</sequence>
<feature type="transmembrane region" description="Helical" evidence="5">
    <location>
        <begin position="171"/>
        <end position="193"/>
    </location>
</feature>
<dbReference type="GO" id="GO:0005524">
    <property type="term" value="F:ATP binding"/>
    <property type="evidence" value="ECO:0007669"/>
    <property type="project" value="InterPro"/>
</dbReference>
<feature type="transmembrane region" description="Helical" evidence="5">
    <location>
        <begin position="143"/>
        <end position="165"/>
    </location>
</feature>
<dbReference type="AlphaFoldDB" id="A0A8J7G8N6"/>
<feature type="transmembrane region" description="Helical" evidence="5">
    <location>
        <begin position="287"/>
        <end position="306"/>
    </location>
</feature>
<dbReference type="PANTHER" id="PTHR43394">
    <property type="entry name" value="ATP-DEPENDENT PERMEASE MDL1, MITOCHONDRIAL"/>
    <property type="match status" value="1"/>
</dbReference>
<dbReference type="PROSITE" id="PS00211">
    <property type="entry name" value="ABC_TRANSPORTER_1"/>
    <property type="match status" value="1"/>
</dbReference>
<reference evidence="8" key="1">
    <citation type="submission" date="2020-11" db="EMBL/GenBank/DDBJ databases">
        <title>Sequencing the genomes of 1000 actinobacteria strains.</title>
        <authorList>
            <person name="Klenk H.-P."/>
        </authorList>
    </citation>
    <scope>NUCLEOTIDE SEQUENCE</scope>
    <source>
        <strain evidence="8">DSM 45356</strain>
    </source>
</reference>
<evidence type="ECO:0000256" key="1">
    <source>
        <dbReference type="ARBA" id="ARBA00004651"/>
    </source>
</evidence>
<dbReference type="InterPro" id="IPR011527">
    <property type="entry name" value="ABC1_TM_dom"/>
</dbReference>
<dbReference type="PROSITE" id="PS50893">
    <property type="entry name" value="ABC_TRANSPORTER_2"/>
    <property type="match status" value="1"/>
</dbReference>
<evidence type="ECO:0000256" key="4">
    <source>
        <dbReference type="ARBA" id="ARBA00023136"/>
    </source>
</evidence>